<dbReference type="PATRIC" id="fig|1384054.3.peg.1160"/>
<sequence length="619" mass="65133">MTLMALAIAIAAPGTVKAQSAQQLQEKEAALQASRAMGGSARQAIATKDLVAYAGTTAGGPTWTRPFGFSVAPYSVQVMSVSQDDTCELYSSMPTYDGYLLLYRDAFDPMAPEGNLIAYNDDYLTVTQSLIPSISLEAGTTYYVVNGAFSTGSGAFDTQIDCPVADVRLTPARFELTNPASNTPVRVAEELVIPPSRTLANTGRLDINTEVGYAFSPGEVRYARMHCPGVQFAPGTTVAFSGDASNLIGSVNGIGSDAIYFSITAGATPVVATDLLTVDGDRTVTAKGPVDCTYGLYDFPSQAQAGGPAGRVATTSGAYLQFVPSYVLHVDSQGNPVADVESAEPAYSEFTRRAPTWETTLGNIGGFSYGTRQQVLGGSQPITLDGEAIELADLMGGDTTLVFTGDFSAAGRVFITPDEECDFDMQQADSFDASEAVFTIGSNAYVDHYLCYETGGEAIRASNFTVALAPLSADASTYAVAGRGPLDLGRITRNGTELQAPLAQVPANYLSRMVLTNTGSLDRPYVIQVFGETGNVISTSNLTGTVPARGTLVVDLSDVLTGFTAAPRATLNVTVSAPNNQIQGLYQIVNPDSGTISNHVMVRPEVAEEMEEPLPPEEV</sequence>
<comment type="caution">
    <text evidence="2">The sequence shown here is derived from an EMBL/GenBank/DDBJ whole genome shotgun (WGS) entry which is preliminary data.</text>
</comment>
<organism evidence="2 3">
    <name type="scientific">Arenimonas malthae CC-JY-1</name>
    <dbReference type="NCBI Taxonomy" id="1384054"/>
    <lineage>
        <taxon>Bacteria</taxon>
        <taxon>Pseudomonadati</taxon>
        <taxon>Pseudomonadota</taxon>
        <taxon>Gammaproteobacteria</taxon>
        <taxon>Lysobacterales</taxon>
        <taxon>Lysobacteraceae</taxon>
        <taxon>Arenimonas</taxon>
    </lineage>
</organism>
<evidence type="ECO:0000313" key="3">
    <source>
        <dbReference type="Proteomes" id="UP000029392"/>
    </source>
</evidence>
<reference evidence="2 3" key="1">
    <citation type="submission" date="2013-09" db="EMBL/GenBank/DDBJ databases">
        <title>Genome sequencing of Arenimonas malthae.</title>
        <authorList>
            <person name="Chen F."/>
            <person name="Wang G."/>
        </authorList>
    </citation>
    <scope>NUCLEOTIDE SEQUENCE [LARGE SCALE GENOMIC DNA]</scope>
    <source>
        <strain evidence="2 3">CC-JY-1</strain>
    </source>
</reference>
<evidence type="ECO:0008006" key="4">
    <source>
        <dbReference type="Google" id="ProtNLM"/>
    </source>
</evidence>
<dbReference type="Proteomes" id="UP000029392">
    <property type="component" value="Unassembled WGS sequence"/>
</dbReference>
<gene>
    <name evidence="2" type="ORF">N790_05900</name>
</gene>
<evidence type="ECO:0000313" key="2">
    <source>
        <dbReference type="EMBL" id="KFN48680.1"/>
    </source>
</evidence>
<feature type="chain" id="PRO_5001870306" description="CARDB domain-containing protein" evidence="1">
    <location>
        <begin position="19"/>
        <end position="619"/>
    </location>
</feature>
<accession>A0A091BWF5</accession>
<keyword evidence="3" id="KW-1185">Reference proteome</keyword>
<dbReference type="eggNOG" id="ENOG5030YIS">
    <property type="taxonomic scope" value="Bacteria"/>
</dbReference>
<proteinExistence type="predicted"/>
<feature type="signal peptide" evidence="1">
    <location>
        <begin position="1"/>
        <end position="18"/>
    </location>
</feature>
<keyword evidence="1" id="KW-0732">Signal</keyword>
<name>A0A091BWF5_9GAMM</name>
<dbReference type="STRING" id="1384054.N790_05900"/>
<evidence type="ECO:0000256" key="1">
    <source>
        <dbReference type="SAM" id="SignalP"/>
    </source>
</evidence>
<protein>
    <recommendedName>
        <fullName evidence="4">CARDB domain-containing protein</fullName>
    </recommendedName>
</protein>
<dbReference type="EMBL" id="AVCH01000146">
    <property type="protein sequence ID" value="KFN48680.1"/>
    <property type="molecule type" value="Genomic_DNA"/>
</dbReference>
<dbReference type="AlphaFoldDB" id="A0A091BWF5"/>